<evidence type="ECO:0000256" key="10">
    <source>
        <dbReference type="SAM" id="MobiDB-lite"/>
    </source>
</evidence>
<evidence type="ECO:0000256" key="1">
    <source>
        <dbReference type="ARBA" id="ARBA00004123"/>
    </source>
</evidence>
<dbReference type="GO" id="GO:0045944">
    <property type="term" value="P:positive regulation of transcription by RNA polymerase II"/>
    <property type="evidence" value="ECO:0007669"/>
    <property type="project" value="TreeGrafter"/>
</dbReference>
<dbReference type="EMBL" id="CM002290">
    <property type="protein sequence ID" value="ESW25404.1"/>
    <property type="molecule type" value="Genomic_DNA"/>
</dbReference>
<dbReference type="GO" id="GO:0000123">
    <property type="term" value="C:histone acetyltransferase complex"/>
    <property type="evidence" value="ECO:0007669"/>
    <property type="project" value="TreeGrafter"/>
</dbReference>
<gene>
    <name evidence="12" type="ORF">PHAVU_003G032800g</name>
</gene>
<evidence type="ECO:0000256" key="5">
    <source>
        <dbReference type="ARBA" id="ARBA00022771"/>
    </source>
</evidence>
<sequence>GNYKYSEYSLLFKCFTKKVYKIFPREKIIKYLHARVCCVREECICTCEWNERLLSHFEICTNDDCLICERWKEEAHIISKGHLSPVKRKNDCPSEVMLPLTKRRKVESETECKVEQITTTVFDSGSNTQIMNGIEEADNMLSSEEPTKNHDDLIVNEDAMAVSDSHMETSSNTEEIEGKSGFNQDEFNATEEVIEPKSPEKEMKTTNPTANTTVSSTESLARSRIKEHIESLRKQYNKVITEEESGSDAYKCQLCSMATLHYAPQPIYCFCCGNSIRRNAHYYCKREEEDTDNCFCATCYKNGRGGNITCNGTTVSKTDLNKKENNRKCEEAWIECSKCKRWQHQICALYNDKRDLDSSAEYVCLLCCINEKRKDDARVPFDAKDLSKTMLSDHIEERLLKRLAKIGLKLPELFVRVVLSVDKQIEVKKQFLNIFEKQDYPADFSYTSKVILLFQKIDGVDRSLYVSYLDSVKYLRPEIMISAKESLRTLVYHEILGEDYIFYCHPEFQKTPKKDQLRHWYHSVLRKAGEEDIVVGLCNMYDYFFLSTGNCESKVTAAGLPYFDGDFWSGAAMDEASQIEQCTGGDREKMLKLIPKRSLKSMGNVNLSKGTAKDILIMQKLRQTISPFKEDFMVVQLQYVCIHCHKVIECGKRWFCTECKIFQECERCHSANSHTSAKGEKHKLCEEKDIIFDNGLFGNRYNFLSFCQRNRFQFDSLRRAKYSSMMILHFLTNPTTETCSAESPLGSQKLKQIFPYNFHLQERLLDVMKHASPCHPTQSKPCTYPYCLKIRKLFGHASRCSVGVSGGCQYCKKVWQGIALHGVKQVQGLASQSESQRRAAILEDNKPFAVD</sequence>
<dbReference type="CDD" id="cd15614">
    <property type="entry name" value="PHD_HAC_like"/>
    <property type="match status" value="1"/>
</dbReference>
<dbReference type="Gene3D" id="1.20.1020.10">
    <property type="entry name" value="TAZ domain"/>
    <property type="match status" value="1"/>
</dbReference>
<comment type="subcellular location">
    <subcellularLocation>
        <location evidence="1">Nucleus</location>
    </subcellularLocation>
</comment>
<dbReference type="GO" id="GO:0004402">
    <property type="term" value="F:histone acetyltransferase activity"/>
    <property type="evidence" value="ECO:0007669"/>
    <property type="project" value="InterPro"/>
</dbReference>
<feature type="region of interest" description="Disordered" evidence="10">
    <location>
        <begin position="198"/>
        <end position="222"/>
    </location>
</feature>
<evidence type="ECO:0000256" key="7">
    <source>
        <dbReference type="ARBA" id="ARBA00023015"/>
    </source>
</evidence>
<keyword evidence="4" id="KW-0479">Metal-binding</keyword>
<evidence type="ECO:0000256" key="2">
    <source>
        <dbReference type="ARBA" id="ARBA00013184"/>
    </source>
</evidence>
<keyword evidence="8" id="KW-0804">Transcription</keyword>
<dbReference type="OMA" id="NGWVHQI"/>
<feature type="compositionally biased region" description="Polar residues" evidence="10">
    <location>
        <begin position="205"/>
        <end position="220"/>
    </location>
</feature>
<dbReference type="EC" id="2.3.1.48" evidence="2"/>
<keyword evidence="6" id="KW-0862">Zinc</keyword>
<dbReference type="OrthoDB" id="899at2759"/>
<dbReference type="GO" id="GO:0005667">
    <property type="term" value="C:transcription regulator complex"/>
    <property type="evidence" value="ECO:0007669"/>
    <property type="project" value="TreeGrafter"/>
</dbReference>
<dbReference type="PANTHER" id="PTHR13808">
    <property type="entry name" value="CBP/P300-RELATED"/>
    <property type="match status" value="1"/>
</dbReference>
<dbReference type="PANTHER" id="PTHR13808:SF53">
    <property type="entry name" value="HISTONE ACETYLTRANSFERASE HAC2"/>
    <property type="match status" value="1"/>
</dbReference>
<proteinExistence type="predicted"/>
<dbReference type="GO" id="GO:0005634">
    <property type="term" value="C:nucleus"/>
    <property type="evidence" value="ECO:0007669"/>
    <property type="project" value="UniProtKB-SubCell"/>
</dbReference>
<dbReference type="SUPFAM" id="SSF57933">
    <property type="entry name" value="TAZ domain"/>
    <property type="match status" value="1"/>
</dbReference>
<evidence type="ECO:0000256" key="3">
    <source>
        <dbReference type="ARBA" id="ARBA00022679"/>
    </source>
</evidence>
<dbReference type="GO" id="GO:0031490">
    <property type="term" value="F:chromatin DNA binding"/>
    <property type="evidence" value="ECO:0007669"/>
    <property type="project" value="TreeGrafter"/>
</dbReference>
<evidence type="ECO:0000259" key="11">
    <source>
        <dbReference type="PROSITE" id="PS51727"/>
    </source>
</evidence>
<dbReference type="Proteomes" id="UP000000226">
    <property type="component" value="Chromosome 3"/>
</dbReference>
<dbReference type="SUPFAM" id="SSF57903">
    <property type="entry name" value="FYVE/PHD zinc finger"/>
    <property type="match status" value="1"/>
</dbReference>
<dbReference type="InterPro" id="IPR043145">
    <property type="entry name" value="Znf_ZZ_sf"/>
</dbReference>
<dbReference type="InterPro" id="IPR013083">
    <property type="entry name" value="Znf_RING/FYVE/PHD"/>
</dbReference>
<dbReference type="InterPro" id="IPR013178">
    <property type="entry name" value="Histone_AcTrfase_Rtt109/CBP"/>
</dbReference>
<evidence type="ECO:0000313" key="12">
    <source>
        <dbReference type="EMBL" id="ESW25404.1"/>
    </source>
</evidence>
<dbReference type="STRING" id="3885.V7C5J1"/>
<dbReference type="Gene3D" id="3.30.40.10">
    <property type="entry name" value="Zinc/RING finger domain, C3HC4 (zinc finger)"/>
    <property type="match status" value="1"/>
</dbReference>
<name>V7C5J1_PHAVU</name>
<dbReference type="SUPFAM" id="SSF57850">
    <property type="entry name" value="RING/U-box"/>
    <property type="match status" value="1"/>
</dbReference>
<accession>V7C5J1</accession>
<dbReference type="GO" id="GO:0008270">
    <property type="term" value="F:zinc ion binding"/>
    <property type="evidence" value="ECO:0007669"/>
    <property type="project" value="UniProtKB-KW"/>
</dbReference>
<keyword evidence="5" id="KW-0863">Zinc-finger</keyword>
<evidence type="ECO:0000256" key="4">
    <source>
        <dbReference type="ARBA" id="ARBA00022723"/>
    </source>
</evidence>
<dbReference type="SMART" id="SM00551">
    <property type="entry name" value="ZnF_TAZ"/>
    <property type="match status" value="1"/>
</dbReference>
<keyword evidence="7" id="KW-0805">Transcription regulation</keyword>
<dbReference type="InterPro" id="IPR031162">
    <property type="entry name" value="CBP_P300_HAT"/>
</dbReference>
<dbReference type="Pfam" id="PF02135">
    <property type="entry name" value="zf-TAZ"/>
    <property type="match status" value="1"/>
</dbReference>
<dbReference type="PROSITE" id="PS51727">
    <property type="entry name" value="CBP_P300_HAT"/>
    <property type="match status" value="1"/>
</dbReference>
<evidence type="ECO:0000313" key="13">
    <source>
        <dbReference type="Proteomes" id="UP000000226"/>
    </source>
</evidence>
<dbReference type="eggNOG" id="KOG1778">
    <property type="taxonomic scope" value="Eukaryota"/>
</dbReference>
<dbReference type="Gramene" id="ESW25404">
    <property type="protein sequence ID" value="ESW25404"/>
    <property type="gene ID" value="PHAVU_003G032800g"/>
</dbReference>
<feature type="domain" description="CBP/p300-type HAT" evidence="11">
    <location>
        <begin position="380"/>
        <end position="736"/>
    </location>
</feature>
<dbReference type="AlphaFoldDB" id="V7C5J1"/>
<evidence type="ECO:0000256" key="9">
    <source>
        <dbReference type="ARBA" id="ARBA00023242"/>
    </source>
</evidence>
<keyword evidence="13" id="KW-1185">Reference proteome</keyword>
<dbReference type="InterPro" id="IPR000197">
    <property type="entry name" value="Znf_TAZ"/>
</dbReference>
<keyword evidence="9" id="KW-0539">Nucleus</keyword>
<dbReference type="SMART" id="SM01250">
    <property type="entry name" value="KAT11"/>
    <property type="match status" value="1"/>
</dbReference>
<evidence type="ECO:0000256" key="6">
    <source>
        <dbReference type="ARBA" id="ARBA00022833"/>
    </source>
</evidence>
<organism evidence="12 13">
    <name type="scientific">Phaseolus vulgaris</name>
    <name type="common">Kidney bean</name>
    <name type="synonym">French bean</name>
    <dbReference type="NCBI Taxonomy" id="3885"/>
    <lineage>
        <taxon>Eukaryota</taxon>
        <taxon>Viridiplantae</taxon>
        <taxon>Streptophyta</taxon>
        <taxon>Embryophyta</taxon>
        <taxon>Tracheophyta</taxon>
        <taxon>Spermatophyta</taxon>
        <taxon>Magnoliopsida</taxon>
        <taxon>eudicotyledons</taxon>
        <taxon>Gunneridae</taxon>
        <taxon>Pentapetalae</taxon>
        <taxon>rosids</taxon>
        <taxon>fabids</taxon>
        <taxon>Fabales</taxon>
        <taxon>Fabaceae</taxon>
        <taxon>Papilionoideae</taxon>
        <taxon>50 kb inversion clade</taxon>
        <taxon>NPAAA clade</taxon>
        <taxon>indigoferoid/millettioid clade</taxon>
        <taxon>Phaseoleae</taxon>
        <taxon>Phaseolus</taxon>
    </lineage>
</organism>
<keyword evidence="3" id="KW-0808">Transferase</keyword>
<dbReference type="InterPro" id="IPR011011">
    <property type="entry name" value="Znf_FYVE_PHD"/>
</dbReference>
<dbReference type="GO" id="GO:0003713">
    <property type="term" value="F:transcription coactivator activity"/>
    <property type="evidence" value="ECO:0007669"/>
    <property type="project" value="TreeGrafter"/>
</dbReference>
<protein>
    <recommendedName>
        <fullName evidence="2">histone acetyltransferase</fullName>
        <ecNumber evidence="2">2.3.1.48</ecNumber>
    </recommendedName>
</protein>
<dbReference type="SMR" id="V7C5J1"/>
<dbReference type="Gene3D" id="3.30.60.90">
    <property type="match status" value="1"/>
</dbReference>
<reference evidence="13" key="1">
    <citation type="journal article" date="2014" name="Nat. Genet.">
        <title>A reference genome for common bean and genome-wide analysis of dual domestications.</title>
        <authorList>
            <person name="Schmutz J."/>
            <person name="McClean P.E."/>
            <person name="Mamidi S."/>
            <person name="Wu G.A."/>
            <person name="Cannon S.B."/>
            <person name="Grimwood J."/>
            <person name="Jenkins J."/>
            <person name="Shu S."/>
            <person name="Song Q."/>
            <person name="Chavarro C."/>
            <person name="Torres-Torres M."/>
            <person name="Geffroy V."/>
            <person name="Moghaddam S.M."/>
            <person name="Gao D."/>
            <person name="Abernathy B."/>
            <person name="Barry K."/>
            <person name="Blair M."/>
            <person name="Brick M.A."/>
            <person name="Chovatia M."/>
            <person name="Gepts P."/>
            <person name="Goodstein D.M."/>
            <person name="Gonzales M."/>
            <person name="Hellsten U."/>
            <person name="Hyten D.L."/>
            <person name="Jia G."/>
            <person name="Kelly J.D."/>
            <person name="Kudrna D."/>
            <person name="Lee R."/>
            <person name="Richard M.M."/>
            <person name="Miklas P.N."/>
            <person name="Osorno J.M."/>
            <person name="Rodrigues J."/>
            <person name="Thareau V."/>
            <person name="Urrea C.A."/>
            <person name="Wang M."/>
            <person name="Yu Y."/>
            <person name="Zhang M."/>
            <person name="Wing R.A."/>
            <person name="Cregan P.B."/>
            <person name="Rokhsar D.S."/>
            <person name="Jackson S.A."/>
        </authorList>
    </citation>
    <scope>NUCLEOTIDE SEQUENCE [LARGE SCALE GENOMIC DNA]</scope>
    <source>
        <strain evidence="13">cv. G19833</strain>
    </source>
</reference>
<dbReference type="InterPro" id="IPR035898">
    <property type="entry name" value="TAZ_dom_sf"/>
</dbReference>
<evidence type="ECO:0000256" key="8">
    <source>
        <dbReference type="ARBA" id="ARBA00023163"/>
    </source>
</evidence>
<feature type="non-terminal residue" evidence="12">
    <location>
        <position position="1"/>
    </location>
</feature>